<feature type="domain" description="Baseplate J-like central" evidence="1">
    <location>
        <begin position="131"/>
        <end position="209"/>
    </location>
</feature>
<organism evidence="2 3">
    <name type="scientific">Serratia quinivorans</name>
    <dbReference type="NCBI Taxonomy" id="137545"/>
    <lineage>
        <taxon>Bacteria</taxon>
        <taxon>Pseudomonadati</taxon>
        <taxon>Pseudomonadota</taxon>
        <taxon>Gammaproteobacteria</taxon>
        <taxon>Enterobacterales</taxon>
        <taxon>Yersiniaceae</taxon>
        <taxon>Serratia</taxon>
    </lineage>
</organism>
<sequence>MSDVIDLSQLPPPSVIAMPAFEDLLAQRLAELQALDPVFTALLDSDPAVKLLQISCYREMVNVARTNAGVLATLLAYARGADLDQLGANFDVYRLVITPADDTPVPPTDAVMEGDDAFRLRIRLSWYARNTAGSIQAYEYFALSADGAVRDAKAYGPQEEDAISPGHVEVYVLSNDGGGVPPQALLDTVDAALNADFIRPLTDYVVVKAATLIEYAVTATLMFGSGPDAQTVMTAAKKAMQHYADSVHRIGVPLSIAGVYKALKQPGVEDVTLTAPLETLYAGTGEATYCTAITLTTSTASTQGAPPEGL</sequence>
<dbReference type="InterPro" id="IPR014507">
    <property type="entry name" value="Baseplate_assembly_J_pred"/>
</dbReference>
<dbReference type="InterPro" id="IPR052726">
    <property type="entry name" value="Phage_Baseplate_Hub"/>
</dbReference>
<dbReference type="EMBL" id="UGYN01000002">
    <property type="protein sequence ID" value="SUI81996.1"/>
    <property type="molecule type" value="Genomic_DNA"/>
</dbReference>
<dbReference type="PANTHER" id="PTHR35862">
    <property type="entry name" value="FELS-2 PROPHAGE PROTEIN"/>
    <property type="match status" value="1"/>
</dbReference>
<dbReference type="PANTHER" id="PTHR35862:SF1">
    <property type="entry name" value="FELS-2 PROPHAGE PROTEIN"/>
    <property type="match status" value="1"/>
</dbReference>
<gene>
    <name evidence="2" type="ORF">NCTC11544_04313</name>
</gene>
<reference evidence="2 3" key="1">
    <citation type="submission" date="2018-06" db="EMBL/GenBank/DDBJ databases">
        <authorList>
            <consortium name="Pathogen Informatics"/>
            <person name="Doyle S."/>
        </authorList>
    </citation>
    <scope>NUCLEOTIDE SEQUENCE [LARGE SCALE GENOMIC DNA]</scope>
    <source>
        <strain evidence="2 3">NCTC11544</strain>
    </source>
</reference>
<dbReference type="PIRSF" id="PIRSF020481">
    <property type="entry name" value="BAP"/>
    <property type="match status" value="1"/>
</dbReference>
<dbReference type="Pfam" id="PF26078">
    <property type="entry name" value="Baseplate_J_M"/>
    <property type="match status" value="1"/>
</dbReference>
<proteinExistence type="predicted"/>
<dbReference type="InterPro" id="IPR058531">
    <property type="entry name" value="Baseplate_J_M"/>
</dbReference>
<accession>A0A380AJ49</accession>
<name>A0A380AJ49_9GAMM</name>
<evidence type="ECO:0000313" key="3">
    <source>
        <dbReference type="Proteomes" id="UP000255529"/>
    </source>
</evidence>
<evidence type="ECO:0000313" key="2">
    <source>
        <dbReference type="EMBL" id="SUI81996.1"/>
    </source>
</evidence>
<dbReference type="Proteomes" id="UP000255529">
    <property type="component" value="Unassembled WGS sequence"/>
</dbReference>
<dbReference type="AlphaFoldDB" id="A0A380AJ49"/>
<evidence type="ECO:0000259" key="1">
    <source>
        <dbReference type="Pfam" id="PF26078"/>
    </source>
</evidence>
<protein>
    <submittedName>
        <fullName evidence="2">Baseplate J-like protein</fullName>
    </submittedName>
</protein>